<comment type="caution">
    <text evidence="3">The sequence shown here is derived from an EMBL/GenBank/DDBJ whole genome shotgun (WGS) entry which is preliminary data.</text>
</comment>
<feature type="domain" description="Archaeal Type IV pilin N-terminal" evidence="2">
    <location>
        <begin position="6"/>
        <end position="90"/>
    </location>
</feature>
<evidence type="ECO:0000259" key="2">
    <source>
        <dbReference type="Pfam" id="PF07790"/>
    </source>
</evidence>
<dbReference type="EMBL" id="AOJD01000077">
    <property type="protein sequence ID" value="ELZ33239.1"/>
    <property type="molecule type" value="Genomic_DNA"/>
</dbReference>
<name>M0DGD5_9EURY</name>
<accession>M0DGD5</accession>
<dbReference type="Pfam" id="PF07790">
    <property type="entry name" value="Pilin_N"/>
    <property type="match status" value="1"/>
</dbReference>
<reference evidence="3 4" key="1">
    <citation type="journal article" date="2014" name="PLoS Genet.">
        <title>Phylogenetically driven sequencing of extremely halophilic archaea reveals strategies for static and dynamic osmo-response.</title>
        <authorList>
            <person name="Becker E.A."/>
            <person name="Seitzer P.M."/>
            <person name="Tritt A."/>
            <person name="Larsen D."/>
            <person name="Krusor M."/>
            <person name="Yao A.I."/>
            <person name="Wu D."/>
            <person name="Madern D."/>
            <person name="Eisen J.A."/>
            <person name="Darling A.E."/>
            <person name="Facciotti M.T."/>
        </authorList>
    </citation>
    <scope>NUCLEOTIDE SEQUENCE [LARGE SCALE GENOMIC DNA]</scope>
    <source>
        <strain evidence="3 4">DSM 14210</strain>
    </source>
</reference>
<proteinExistence type="predicted"/>
<keyword evidence="1" id="KW-0472">Membrane</keyword>
<organism evidence="3 4">
    <name type="scientific">Halorubrum tebenquichense DSM 14210</name>
    <dbReference type="NCBI Taxonomy" id="1227485"/>
    <lineage>
        <taxon>Archaea</taxon>
        <taxon>Methanobacteriati</taxon>
        <taxon>Methanobacteriota</taxon>
        <taxon>Stenosarchaea group</taxon>
        <taxon>Halobacteria</taxon>
        <taxon>Halobacteriales</taxon>
        <taxon>Haloferacaceae</taxon>
        <taxon>Halorubrum</taxon>
    </lineage>
</organism>
<dbReference type="NCBIfam" id="TIGR02537">
    <property type="entry name" value="arch_flag_Nterm"/>
    <property type="match status" value="1"/>
</dbReference>
<dbReference type="RefSeq" id="WP_006630647.1">
    <property type="nucleotide sequence ID" value="NZ_AOJD01000077.1"/>
</dbReference>
<gene>
    <name evidence="3" type="ORF">C472_15062</name>
</gene>
<dbReference type="OrthoDB" id="118020at2157"/>
<dbReference type="InterPro" id="IPR012859">
    <property type="entry name" value="Pilin_N_archaeal"/>
</dbReference>
<protein>
    <recommendedName>
        <fullName evidence="2">Archaeal Type IV pilin N-terminal domain-containing protein</fullName>
    </recommendedName>
</protein>
<keyword evidence="1" id="KW-1133">Transmembrane helix</keyword>
<keyword evidence="1" id="KW-0812">Transmembrane</keyword>
<sequence>MNQQNRAVTPVVSTILMVAIVIILAATVSVFFFYVADDINEPAPNVADTTGEFTVTPPGERAGNKQIVRITHIAGEGVPLDEMEIIVRASGNNMDDTQVRLVNLPPSDTTFDDESYEGNEDLVSGRGVTDGVLFDDSSTWTAGQSIIFRIPVTDGADFREDPNGPDADELEVIIVHTPSNAIISENTFRP</sequence>
<evidence type="ECO:0000256" key="1">
    <source>
        <dbReference type="SAM" id="Phobius"/>
    </source>
</evidence>
<dbReference type="Proteomes" id="UP000011523">
    <property type="component" value="Unassembled WGS sequence"/>
</dbReference>
<feature type="transmembrane region" description="Helical" evidence="1">
    <location>
        <begin position="12"/>
        <end position="35"/>
    </location>
</feature>
<evidence type="ECO:0000313" key="4">
    <source>
        <dbReference type="Proteomes" id="UP000011523"/>
    </source>
</evidence>
<dbReference type="InterPro" id="IPR013373">
    <property type="entry name" value="Flagellin/pilin_N_arc"/>
</dbReference>
<dbReference type="AlphaFoldDB" id="M0DGD5"/>
<evidence type="ECO:0000313" key="3">
    <source>
        <dbReference type="EMBL" id="ELZ33239.1"/>
    </source>
</evidence>
<keyword evidence="4" id="KW-1185">Reference proteome</keyword>